<proteinExistence type="predicted"/>
<protein>
    <submittedName>
        <fullName evidence="2">Uncharacterized protein</fullName>
    </submittedName>
</protein>
<keyword evidence="3" id="KW-1185">Reference proteome</keyword>
<accession>A0AAN7U6F6</accession>
<dbReference type="EMBL" id="JAWHQM010000003">
    <property type="protein sequence ID" value="KAK5626380.1"/>
    <property type="molecule type" value="Genomic_DNA"/>
</dbReference>
<evidence type="ECO:0000313" key="3">
    <source>
        <dbReference type="Proteomes" id="UP001305414"/>
    </source>
</evidence>
<sequence>MLIPHNLRSSDQRVAGKAGLEISTPSQREKQRLVSDIQKAHARTGNSEIGSEHNAVLDSPASNRRTE</sequence>
<reference evidence="2 3" key="1">
    <citation type="submission" date="2023-10" db="EMBL/GenBank/DDBJ databases">
        <title>Draft genome sequence of Xylaria bambusicola isolate GMP-LS, the root and basal stem rot pathogen of sugarcane in Indonesia.</title>
        <authorList>
            <person name="Selvaraj P."/>
            <person name="Muralishankar V."/>
            <person name="Muruganantham S."/>
            <person name="Sp S."/>
            <person name="Haryani S."/>
            <person name="Lau K.J.X."/>
            <person name="Naqvi N.I."/>
        </authorList>
    </citation>
    <scope>NUCLEOTIDE SEQUENCE [LARGE SCALE GENOMIC DNA]</scope>
    <source>
        <strain evidence="2">GMP-LS</strain>
    </source>
</reference>
<evidence type="ECO:0000313" key="2">
    <source>
        <dbReference type="EMBL" id="KAK5626380.1"/>
    </source>
</evidence>
<organism evidence="2 3">
    <name type="scientific">Xylaria bambusicola</name>
    <dbReference type="NCBI Taxonomy" id="326684"/>
    <lineage>
        <taxon>Eukaryota</taxon>
        <taxon>Fungi</taxon>
        <taxon>Dikarya</taxon>
        <taxon>Ascomycota</taxon>
        <taxon>Pezizomycotina</taxon>
        <taxon>Sordariomycetes</taxon>
        <taxon>Xylariomycetidae</taxon>
        <taxon>Xylariales</taxon>
        <taxon>Xylariaceae</taxon>
        <taxon>Xylaria</taxon>
    </lineage>
</organism>
<gene>
    <name evidence="2" type="ORF">RRF57_002095</name>
</gene>
<feature type="region of interest" description="Disordered" evidence="1">
    <location>
        <begin position="1"/>
        <end position="67"/>
    </location>
</feature>
<dbReference type="Proteomes" id="UP001305414">
    <property type="component" value="Unassembled WGS sequence"/>
</dbReference>
<evidence type="ECO:0000256" key="1">
    <source>
        <dbReference type="SAM" id="MobiDB-lite"/>
    </source>
</evidence>
<name>A0AAN7U6F6_9PEZI</name>
<comment type="caution">
    <text evidence="2">The sequence shown here is derived from an EMBL/GenBank/DDBJ whole genome shotgun (WGS) entry which is preliminary data.</text>
</comment>
<dbReference type="AlphaFoldDB" id="A0AAN7U6F6"/>